<dbReference type="AlphaFoldDB" id="A0A6J8BK35"/>
<protein>
    <submittedName>
        <fullName evidence="1">Uncharacterized protein</fullName>
    </submittedName>
</protein>
<dbReference type="OrthoDB" id="6154089at2759"/>
<accession>A0A6J8BK35</accession>
<organism evidence="1 2">
    <name type="scientific">Mytilus coruscus</name>
    <name type="common">Sea mussel</name>
    <dbReference type="NCBI Taxonomy" id="42192"/>
    <lineage>
        <taxon>Eukaryota</taxon>
        <taxon>Metazoa</taxon>
        <taxon>Spiralia</taxon>
        <taxon>Lophotrochozoa</taxon>
        <taxon>Mollusca</taxon>
        <taxon>Bivalvia</taxon>
        <taxon>Autobranchia</taxon>
        <taxon>Pteriomorphia</taxon>
        <taxon>Mytilida</taxon>
        <taxon>Mytiloidea</taxon>
        <taxon>Mytilidae</taxon>
        <taxon>Mytilinae</taxon>
        <taxon>Mytilus</taxon>
    </lineage>
</organism>
<evidence type="ECO:0000313" key="2">
    <source>
        <dbReference type="Proteomes" id="UP000507470"/>
    </source>
</evidence>
<proteinExistence type="predicted"/>
<name>A0A6J8BK35_MYTCO</name>
<dbReference type="Proteomes" id="UP000507470">
    <property type="component" value="Unassembled WGS sequence"/>
</dbReference>
<evidence type="ECO:0000313" key="1">
    <source>
        <dbReference type="EMBL" id="CAC5383204.1"/>
    </source>
</evidence>
<gene>
    <name evidence="1" type="ORF">MCOR_18970</name>
</gene>
<dbReference type="EMBL" id="CACVKT020003356">
    <property type="protein sequence ID" value="CAC5383204.1"/>
    <property type="molecule type" value="Genomic_DNA"/>
</dbReference>
<sequence>MNVDPRPGQSRTNQLCTLPLTVKGIPKNAHLTSCWHTHGCDQDRFCSCMHETELGKDDVNKNFLEQTPDDQDISNIFTENMTWGFRSLFGVECIKSLTEIQKLAQSTIQSQKRENSLSNISQTEMEISMDEINKTMESINISLNYFDPDETIPLETDIGTASEPEPFGDISFSGSMQSRLEDLDESTDMNSFWDEQLSLDLSEIQSNISTLSLENAEFEILHDEEEGNIEELIYTMMSTDNDSITVPVNDQSRTECHTSASSSCRDDDILVLKKVLDDILIKTDFNVKEDKIIFAPDYKIAKYLLKLIDSTEKYKVLILEFPILHLRKSKITNLISAYKTTGLLHILRYMKDEENEKDWTKLLTIENIETATRNIWRLSVALHLSFFVCYVSALTEEEAGKVIEVMEETPDQLKNICGDNFERFLQKGQNQNATFCLHLELLRHCDEIVAIAVSERIGGENGYSLLLANVKSSLPFSILNNSSSYAGFCIRLLLSHYSCSPFHQMLMHSLYTSPDNDSKVIFGLETSREINHRTAKKCIRPTSTINSVLPKMSTVDDQRQIHIMRMSLLTGLEEVDDTSAQDNKSAKSCASKFIQKQLSSNDMEHIMRTAKLIIKMNALSHAEEKIPKNIYQPSKPDISETLLDKTTYALGNF</sequence>
<reference evidence="1 2" key="1">
    <citation type="submission" date="2020-06" db="EMBL/GenBank/DDBJ databases">
        <authorList>
            <person name="Li R."/>
            <person name="Bekaert M."/>
        </authorList>
    </citation>
    <scope>NUCLEOTIDE SEQUENCE [LARGE SCALE GENOMIC DNA]</scope>
    <source>
        <strain evidence="2">wild</strain>
    </source>
</reference>
<keyword evidence="2" id="KW-1185">Reference proteome</keyword>